<feature type="domain" description="Cyclic-phosphate processing Receiver" evidence="1">
    <location>
        <begin position="7"/>
        <end position="119"/>
    </location>
</feature>
<comment type="caution">
    <text evidence="2">The sequence shown here is derived from an EMBL/GenBank/DDBJ whole genome shotgun (WGS) entry which is preliminary data.</text>
</comment>
<reference evidence="3" key="1">
    <citation type="submission" date="2016-07" db="EMBL/GenBank/DDBJ databases">
        <authorList>
            <person name="Florea S."/>
            <person name="Webb J.S."/>
            <person name="Jaromczyk J."/>
            <person name="Schardl C.L."/>
        </authorList>
    </citation>
    <scope>NUCLEOTIDE SEQUENCE [LARGE SCALE GENOMIC DNA]</scope>
    <source>
        <strain evidence="3">CC-VM-7</strain>
    </source>
</reference>
<organism evidence="2 3">
    <name type="scientific">Chryseobacterium arthrosphaerae</name>
    <dbReference type="NCBI Taxonomy" id="651561"/>
    <lineage>
        <taxon>Bacteria</taxon>
        <taxon>Pseudomonadati</taxon>
        <taxon>Bacteroidota</taxon>
        <taxon>Flavobacteriia</taxon>
        <taxon>Flavobacteriales</taxon>
        <taxon>Weeksellaceae</taxon>
        <taxon>Chryseobacterium group</taxon>
        <taxon>Chryseobacterium</taxon>
    </lineage>
</organism>
<protein>
    <recommendedName>
        <fullName evidence="1">Cyclic-phosphate processing Receiver domain-containing protein</fullName>
    </recommendedName>
</protein>
<dbReference type="OrthoDB" id="709829at2"/>
<evidence type="ECO:0000259" key="1">
    <source>
        <dbReference type="Pfam" id="PF20274"/>
    </source>
</evidence>
<dbReference type="Pfam" id="PF20274">
    <property type="entry name" value="cREC_REC"/>
    <property type="match status" value="1"/>
</dbReference>
<proteinExistence type="predicted"/>
<dbReference type="EMBL" id="MAYG01000023">
    <property type="protein sequence ID" value="OCA70055.1"/>
    <property type="molecule type" value="Genomic_DNA"/>
</dbReference>
<dbReference type="Proteomes" id="UP000093432">
    <property type="component" value="Unassembled WGS sequence"/>
</dbReference>
<sequence length="127" mass="15267">MEKTKRLLFLDDVRYPIEAYHYTKQDIFLRSDWHIVRNYGQFVSRILEKGLPEMISFDHDLADEHYLKPDAQEFVEKTGYDCAKWLTEYCMENYLDLPEFHCHSMNPVGKKNIISLLENFKNCNGYF</sequence>
<dbReference type="STRING" id="651561.BBI00_19595"/>
<evidence type="ECO:0000313" key="3">
    <source>
        <dbReference type="Proteomes" id="UP000093432"/>
    </source>
</evidence>
<dbReference type="RefSeq" id="WP_065400551.1">
    <property type="nucleotide sequence ID" value="NZ_MAYG01000023.1"/>
</dbReference>
<dbReference type="InterPro" id="IPR046909">
    <property type="entry name" value="cREC_REC"/>
</dbReference>
<accession>A0A1B8ZEN0</accession>
<dbReference type="AlphaFoldDB" id="A0A1B8ZEN0"/>
<name>A0A1B8ZEN0_9FLAO</name>
<gene>
    <name evidence="2" type="ORF">BBI00_19595</name>
</gene>
<evidence type="ECO:0000313" key="2">
    <source>
        <dbReference type="EMBL" id="OCA70055.1"/>
    </source>
</evidence>